<dbReference type="KEGG" id="ldn:H9L06_03370"/>
<evidence type="ECO:0000313" key="2">
    <source>
        <dbReference type="EMBL" id="QNN63376.1"/>
    </source>
</evidence>
<organism evidence="2 3">
    <name type="scientific">Leucobacter denitrificans</name>
    <dbReference type="NCBI Taxonomy" id="683042"/>
    <lineage>
        <taxon>Bacteria</taxon>
        <taxon>Bacillati</taxon>
        <taxon>Actinomycetota</taxon>
        <taxon>Actinomycetes</taxon>
        <taxon>Micrococcales</taxon>
        <taxon>Microbacteriaceae</taxon>
        <taxon>Leucobacter</taxon>
    </lineage>
</organism>
<sequence>MAEIWEQNEEISEDEELTVTDHRDEAEPKVSPEEEQAVEVTTDDPREALEEQGEDVSSSPARRGHEDVN</sequence>
<feature type="compositionally biased region" description="Basic and acidic residues" evidence="1">
    <location>
        <begin position="19"/>
        <end position="32"/>
    </location>
</feature>
<keyword evidence="3" id="KW-1185">Reference proteome</keyword>
<name>A0A7G9S6A1_9MICO</name>
<evidence type="ECO:0000313" key="3">
    <source>
        <dbReference type="Proteomes" id="UP000515934"/>
    </source>
</evidence>
<protein>
    <submittedName>
        <fullName evidence="2">Uncharacterized protein</fullName>
    </submittedName>
</protein>
<dbReference type="RefSeq" id="WP_187555843.1">
    <property type="nucleotide sequence ID" value="NZ_CP060716.1"/>
</dbReference>
<feature type="region of interest" description="Disordered" evidence="1">
    <location>
        <begin position="1"/>
        <end position="69"/>
    </location>
</feature>
<evidence type="ECO:0000256" key="1">
    <source>
        <dbReference type="SAM" id="MobiDB-lite"/>
    </source>
</evidence>
<dbReference type="Proteomes" id="UP000515934">
    <property type="component" value="Chromosome"/>
</dbReference>
<dbReference type="EMBL" id="CP060716">
    <property type="protein sequence ID" value="QNN63376.1"/>
    <property type="molecule type" value="Genomic_DNA"/>
</dbReference>
<dbReference type="AlphaFoldDB" id="A0A7G9S6A1"/>
<reference evidence="2 3" key="1">
    <citation type="submission" date="2020-08" db="EMBL/GenBank/DDBJ databases">
        <title>Genome sequence of Leucobacter denitrificans KACC 14055T.</title>
        <authorList>
            <person name="Hyun D.-W."/>
            <person name="Bae J.-W."/>
        </authorList>
    </citation>
    <scope>NUCLEOTIDE SEQUENCE [LARGE SCALE GENOMIC DNA]</scope>
    <source>
        <strain evidence="2 3">KACC 14055</strain>
    </source>
</reference>
<proteinExistence type="predicted"/>
<gene>
    <name evidence="2" type="ORF">H9L06_03370</name>
</gene>
<feature type="compositionally biased region" description="Acidic residues" evidence="1">
    <location>
        <begin position="1"/>
        <end position="18"/>
    </location>
</feature>
<accession>A0A7G9S6A1</accession>